<dbReference type="Pfam" id="PF00041">
    <property type="entry name" value="fn3"/>
    <property type="match status" value="1"/>
</dbReference>
<comment type="caution">
    <text evidence="4">The sequence shown here is derived from an EMBL/GenBank/DDBJ whole genome shotgun (WGS) entry which is preliminary data.</text>
</comment>
<sequence length="344" mass="38388">MFSDGLKRDVATEAEYKISDTEALDIKKGTMTGKQASVQPVTVTVRFGELKKEFVLRVVNGHQSEWGEPVPIKASDLFWVEESETFIQAPPHLPEGSTIQVLPAHVSAPGLLPVGERFDIHLAFPNGYDTYTGTYHLTMGVHEEADISKTGIYYFNEQTERWEYVDGWGTAENGRIQIEVPHFSIYGVFTDNDGPSNVSLKEKQKTSNSVTLSFTAYDPSAIKSYVIERNGEKIAEIDGNETEFTDTQLSPDQTYLYTLKAIDLLGNESEETTLRVTTDPVQTASEQNDEGTAKPAGQITDKKESKLPQTATFMYKWIAIGIALIAAGMVMIFIRRRNIQRVEN</sequence>
<dbReference type="SUPFAM" id="SSF49265">
    <property type="entry name" value="Fibronectin type III"/>
    <property type="match status" value="1"/>
</dbReference>
<keyword evidence="2" id="KW-0472">Membrane</keyword>
<evidence type="ECO:0000313" key="4">
    <source>
        <dbReference type="EMBL" id="TCT17251.1"/>
    </source>
</evidence>
<dbReference type="NCBIfam" id="TIGR01167">
    <property type="entry name" value="LPXTG_anchor"/>
    <property type="match status" value="1"/>
</dbReference>
<dbReference type="InterPro" id="IPR003961">
    <property type="entry name" value="FN3_dom"/>
</dbReference>
<dbReference type="InterPro" id="IPR036116">
    <property type="entry name" value="FN3_sf"/>
</dbReference>
<dbReference type="CDD" id="cd00063">
    <property type="entry name" value="FN3"/>
    <property type="match status" value="1"/>
</dbReference>
<keyword evidence="2" id="KW-1133">Transmembrane helix</keyword>
<evidence type="ECO:0000259" key="3">
    <source>
        <dbReference type="PROSITE" id="PS50853"/>
    </source>
</evidence>
<protein>
    <submittedName>
        <fullName evidence="4">LPXTG-motif cell wall-anchored protein</fullName>
    </submittedName>
</protein>
<keyword evidence="2" id="KW-0812">Transmembrane</keyword>
<dbReference type="InterPro" id="IPR013783">
    <property type="entry name" value="Ig-like_fold"/>
</dbReference>
<dbReference type="Gene3D" id="2.60.40.10">
    <property type="entry name" value="Immunoglobulins"/>
    <property type="match status" value="1"/>
</dbReference>
<dbReference type="AlphaFoldDB" id="A0A4R3MPT4"/>
<evidence type="ECO:0000256" key="1">
    <source>
        <dbReference type="SAM" id="MobiDB-lite"/>
    </source>
</evidence>
<dbReference type="Proteomes" id="UP000294650">
    <property type="component" value="Unassembled WGS sequence"/>
</dbReference>
<feature type="domain" description="Fibronectin type-III" evidence="3">
    <location>
        <begin position="194"/>
        <end position="281"/>
    </location>
</feature>
<dbReference type="PROSITE" id="PS50853">
    <property type="entry name" value="FN3"/>
    <property type="match status" value="1"/>
</dbReference>
<keyword evidence="5" id="KW-1185">Reference proteome</keyword>
<organism evidence="4 5">
    <name type="scientific">Melghiribacillus thermohalophilus</name>
    <dbReference type="NCBI Taxonomy" id="1324956"/>
    <lineage>
        <taxon>Bacteria</taxon>
        <taxon>Bacillati</taxon>
        <taxon>Bacillota</taxon>
        <taxon>Bacilli</taxon>
        <taxon>Bacillales</taxon>
        <taxon>Bacillaceae</taxon>
        <taxon>Melghiribacillus</taxon>
    </lineage>
</organism>
<evidence type="ECO:0000313" key="5">
    <source>
        <dbReference type="Proteomes" id="UP000294650"/>
    </source>
</evidence>
<dbReference type="EMBL" id="SMAN01000032">
    <property type="protein sequence ID" value="TCT17251.1"/>
    <property type="molecule type" value="Genomic_DNA"/>
</dbReference>
<name>A0A4R3MPT4_9BACI</name>
<reference evidence="4 5" key="1">
    <citation type="submission" date="2019-03" db="EMBL/GenBank/DDBJ databases">
        <title>Genomic Encyclopedia of Type Strains, Phase IV (KMG-IV): sequencing the most valuable type-strain genomes for metagenomic binning, comparative biology and taxonomic classification.</title>
        <authorList>
            <person name="Goeker M."/>
        </authorList>
    </citation>
    <scope>NUCLEOTIDE SEQUENCE [LARGE SCALE GENOMIC DNA]</scope>
    <source>
        <strain evidence="4 5">DSM 25894</strain>
    </source>
</reference>
<gene>
    <name evidence="4" type="ORF">EDD68_13224</name>
</gene>
<accession>A0A4R3MPT4</accession>
<proteinExistence type="predicted"/>
<dbReference type="SMART" id="SM00060">
    <property type="entry name" value="FN3"/>
    <property type="match status" value="1"/>
</dbReference>
<feature type="region of interest" description="Disordered" evidence="1">
    <location>
        <begin position="278"/>
        <end position="303"/>
    </location>
</feature>
<evidence type="ECO:0000256" key="2">
    <source>
        <dbReference type="SAM" id="Phobius"/>
    </source>
</evidence>
<feature type="transmembrane region" description="Helical" evidence="2">
    <location>
        <begin position="313"/>
        <end position="334"/>
    </location>
</feature>